<dbReference type="EMBL" id="CP092622">
    <property type="protein sequence ID" value="UMM25200.1"/>
    <property type="molecule type" value="Genomic_DNA"/>
</dbReference>
<accession>A0AAE9ENB6</accession>
<keyword evidence="2" id="KW-1185">Reference proteome</keyword>
<evidence type="ECO:0000313" key="1">
    <source>
        <dbReference type="EMBL" id="UMM25200.1"/>
    </source>
</evidence>
<organism evidence="1 2">
    <name type="scientific">Caenorhabditis briggsae</name>
    <dbReference type="NCBI Taxonomy" id="6238"/>
    <lineage>
        <taxon>Eukaryota</taxon>
        <taxon>Metazoa</taxon>
        <taxon>Ecdysozoa</taxon>
        <taxon>Nematoda</taxon>
        <taxon>Chromadorea</taxon>
        <taxon>Rhabditida</taxon>
        <taxon>Rhabditina</taxon>
        <taxon>Rhabditomorpha</taxon>
        <taxon>Rhabditoidea</taxon>
        <taxon>Rhabditidae</taxon>
        <taxon>Peloderinae</taxon>
        <taxon>Caenorhabditis</taxon>
    </lineage>
</organism>
<protein>
    <submittedName>
        <fullName evidence="1">Uncharacterized protein</fullName>
    </submittedName>
</protein>
<dbReference type="AlphaFoldDB" id="A0AAE9ENB6"/>
<dbReference type="Proteomes" id="UP000829354">
    <property type="component" value="Chromosome III"/>
</dbReference>
<name>A0AAE9ENB6_CAEBR</name>
<reference evidence="1 2" key="1">
    <citation type="submission" date="2022-04" db="EMBL/GenBank/DDBJ databases">
        <title>Chromosome-level reference genomes for two strains of Caenorhabditis briggsae: an improved platform for comparative genomics.</title>
        <authorList>
            <person name="Stevens L."/>
            <person name="Andersen E."/>
        </authorList>
    </citation>
    <scope>NUCLEOTIDE SEQUENCE [LARGE SCALE GENOMIC DNA]</scope>
    <source>
        <strain evidence="1">VX34</strain>
        <tissue evidence="1">Whole-organism</tissue>
    </source>
</reference>
<sequence>MNRKKLQKAVKKADEEYAYDMDFYHFHQARRTMWSFAYSFHEATQEERIYHLQEANEQLQKILEPAPVEDYDAIPYEELLERYNFIQTRRDEVNKLFGDRRRRPYTFKECVVINCNRVKATITESYESMKKRIRKNNNEQN</sequence>
<gene>
    <name evidence="1" type="ORF">L5515_005118</name>
</gene>
<evidence type="ECO:0000313" key="2">
    <source>
        <dbReference type="Proteomes" id="UP000829354"/>
    </source>
</evidence>
<proteinExistence type="predicted"/>